<protein>
    <submittedName>
        <fullName evidence="1">Four helix bundle protein</fullName>
    </submittedName>
</protein>
<dbReference type="SUPFAM" id="SSF158446">
    <property type="entry name" value="IVS-encoded protein-like"/>
    <property type="match status" value="1"/>
</dbReference>
<dbReference type="EMBL" id="MGKD01000025">
    <property type="protein sequence ID" value="OGN18984.1"/>
    <property type="molecule type" value="Genomic_DNA"/>
</dbReference>
<dbReference type="Proteomes" id="UP000177478">
    <property type="component" value="Unassembled WGS sequence"/>
</dbReference>
<sequence length="123" mass="14192">MTNQIESSNDKKYDLEERTACFGEAVIDLVRAVKFSVLARSILDQLLRSATSIGANYMEADVAESKVDFRHKIGICKKETKETLHWLRMLARAESSKQEECRVLWKEAHELLLIFSAIVKRKY</sequence>
<dbReference type="PANTHER" id="PTHR38471:SF2">
    <property type="entry name" value="FOUR HELIX BUNDLE PROTEIN"/>
    <property type="match status" value="1"/>
</dbReference>
<organism evidence="1 2">
    <name type="scientific">Candidatus Yanofskybacteria bacterium RIFCSPHIGHO2_12_FULL_45_19b</name>
    <dbReference type="NCBI Taxonomy" id="1802689"/>
    <lineage>
        <taxon>Bacteria</taxon>
        <taxon>Candidatus Yanofskyibacteriota</taxon>
    </lineage>
</organism>
<dbReference type="STRING" id="1802689.A3F25_02675"/>
<dbReference type="PIRSF" id="PIRSF035652">
    <property type="entry name" value="CHP02436"/>
    <property type="match status" value="1"/>
</dbReference>
<dbReference type="Pfam" id="PF05635">
    <property type="entry name" value="23S_rRNA_IVP"/>
    <property type="match status" value="1"/>
</dbReference>
<name>A0A1F8G0U0_9BACT</name>
<dbReference type="PANTHER" id="PTHR38471">
    <property type="entry name" value="FOUR HELIX BUNDLE PROTEIN"/>
    <property type="match status" value="1"/>
</dbReference>
<dbReference type="NCBIfam" id="TIGR02436">
    <property type="entry name" value="four helix bundle protein"/>
    <property type="match status" value="1"/>
</dbReference>
<evidence type="ECO:0000313" key="1">
    <source>
        <dbReference type="EMBL" id="OGN18984.1"/>
    </source>
</evidence>
<dbReference type="Gene3D" id="1.20.1440.60">
    <property type="entry name" value="23S rRNA-intervening sequence"/>
    <property type="match status" value="1"/>
</dbReference>
<evidence type="ECO:0000313" key="2">
    <source>
        <dbReference type="Proteomes" id="UP000177478"/>
    </source>
</evidence>
<proteinExistence type="predicted"/>
<comment type="caution">
    <text evidence="1">The sequence shown here is derived from an EMBL/GenBank/DDBJ whole genome shotgun (WGS) entry which is preliminary data.</text>
</comment>
<dbReference type="InterPro" id="IPR012657">
    <property type="entry name" value="23S_rRNA-intervening_sequence"/>
</dbReference>
<reference evidence="1 2" key="1">
    <citation type="journal article" date="2016" name="Nat. Commun.">
        <title>Thousands of microbial genomes shed light on interconnected biogeochemical processes in an aquifer system.</title>
        <authorList>
            <person name="Anantharaman K."/>
            <person name="Brown C.T."/>
            <person name="Hug L.A."/>
            <person name="Sharon I."/>
            <person name="Castelle C.J."/>
            <person name="Probst A.J."/>
            <person name="Thomas B.C."/>
            <person name="Singh A."/>
            <person name="Wilkins M.J."/>
            <person name="Karaoz U."/>
            <person name="Brodie E.L."/>
            <person name="Williams K.H."/>
            <person name="Hubbard S.S."/>
            <person name="Banfield J.F."/>
        </authorList>
    </citation>
    <scope>NUCLEOTIDE SEQUENCE [LARGE SCALE GENOMIC DNA]</scope>
</reference>
<dbReference type="AlphaFoldDB" id="A0A1F8G0U0"/>
<dbReference type="InterPro" id="IPR036583">
    <property type="entry name" value="23S_rRNA_IVS_sf"/>
</dbReference>
<gene>
    <name evidence="1" type="ORF">A3F25_02675</name>
</gene>
<accession>A0A1F8G0U0</accession>